<evidence type="ECO:0000259" key="8">
    <source>
        <dbReference type="Pfam" id="PF02687"/>
    </source>
</evidence>
<dbReference type="PANTHER" id="PTHR30572:SF4">
    <property type="entry name" value="ABC TRANSPORTER PERMEASE YTRF"/>
    <property type="match status" value="1"/>
</dbReference>
<evidence type="ECO:0000256" key="1">
    <source>
        <dbReference type="ARBA" id="ARBA00004651"/>
    </source>
</evidence>
<keyword evidence="5 7" id="KW-0472">Membrane</keyword>
<keyword evidence="3 7" id="KW-0812">Transmembrane</keyword>
<evidence type="ECO:0000256" key="7">
    <source>
        <dbReference type="SAM" id="Phobius"/>
    </source>
</evidence>
<keyword evidence="11" id="KW-1185">Reference proteome</keyword>
<dbReference type="RefSeq" id="WP_068772230.1">
    <property type="nucleotide sequence ID" value="NZ_CP109796.1"/>
</dbReference>
<feature type="transmembrane region" description="Helical" evidence="7">
    <location>
        <begin position="21"/>
        <end position="42"/>
    </location>
</feature>
<dbReference type="GO" id="GO:0005886">
    <property type="term" value="C:plasma membrane"/>
    <property type="evidence" value="ECO:0007669"/>
    <property type="project" value="UniProtKB-SubCell"/>
</dbReference>
<protein>
    <submittedName>
        <fullName evidence="10">ABC transporter</fullName>
    </submittedName>
</protein>
<dbReference type="STRING" id="1184151.AW736_20855"/>
<evidence type="ECO:0000313" key="11">
    <source>
        <dbReference type="Proteomes" id="UP000078486"/>
    </source>
</evidence>
<feature type="domain" description="ABC3 transporter permease C-terminal" evidence="8">
    <location>
        <begin position="288"/>
        <end position="401"/>
    </location>
</feature>
<dbReference type="EMBL" id="LRRQ01000160">
    <property type="protein sequence ID" value="OAM87720.1"/>
    <property type="molecule type" value="Genomic_DNA"/>
</dbReference>
<name>A0A178ICK3_9BACT</name>
<dbReference type="PANTHER" id="PTHR30572">
    <property type="entry name" value="MEMBRANE COMPONENT OF TRANSPORTER-RELATED"/>
    <property type="match status" value="1"/>
</dbReference>
<organism evidence="10 11">
    <name type="scientific">Termitidicoccus mucosus</name>
    <dbReference type="NCBI Taxonomy" id="1184151"/>
    <lineage>
        <taxon>Bacteria</taxon>
        <taxon>Pseudomonadati</taxon>
        <taxon>Verrucomicrobiota</taxon>
        <taxon>Opitutia</taxon>
        <taxon>Opitutales</taxon>
        <taxon>Opitutaceae</taxon>
        <taxon>Termitidicoccus</taxon>
    </lineage>
</organism>
<evidence type="ECO:0000256" key="3">
    <source>
        <dbReference type="ARBA" id="ARBA00022692"/>
    </source>
</evidence>
<keyword evidence="2" id="KW-1003">Cell membrane</keyword>
<evidence type="ECO:0000256" key="2">
    <source>
        <dbReference type="ARBA" id="ARBA00022475"/>
    </source>
</evidence>
<gene>
    <name evidence="10" type="ORF">AW736_20855</name>
</gene>
<dbReference type="Pfam" id="PF02687">
    <property type="entry name" value="FtsX"/>
    <property type="match status" value="1"/>
</dbReference>
<comment type="caution">
    <text evidence="10">The sequence shown here is derived from an EMBL/GenBank/DDBJ whole genome shotgun (WGS) entry which is preliminary data.</text>
</comment>
<feature type="transmembrane region" description="Helical" evidence="7">
    <location>
        <begin position="278"/>
        <end position="306"/>
    </location>
</feature>
<feature type="domain" description="MacB-like periplasmic core" evidence="9">
    <location>
        <begin position="21"/>
        <end position="243"/>
    </location>
</feature>
<dbReference type="InterPro" id="IPR003838">
    <property type="entry name" value="ABC3_permease_C"/>
</dbReference>
<dbReference type="Pfam" id="PF12704">
    <property type="entry name" value="MacB_PCD"/>
    <property type="match status" value="1"/>
</dbReference>
<dbReference type="OrthoDB" id="9770099at2"/>
<dbReference type="InterPro" id="IPR025857">
    <property type="entry name" value="MacB_PCD"/>
</dbReference>
<keyword evidence="4 7" id="KW-1133">Transmembrane helix</keyword>
<dbReference type="InterPro" id="IPR050250">
    <property type="entry name" value="Macrolide_Exporter_MacB"/>
</dbReference>
<sequence>MIFLETLRLAFSSLRANLLRSLLTILGMAIGVFSIIGAMTIIDGIRSTIESGLNVLGSNSFQIQKFPAINFSDPRQRYGNRRDINYDMAARFRQQMDTRARVCATIGRGGQTAVFHDRHTNPNVRLNGSDENYLTAFNYDIAAGRGIGPDDVAFARTVCVLGSEISEKLFPYEDPLGKLIRIGPQTYTVIGVLVEKGASLGQSQDGFVLVPITRWLMVYGHARRSVSINVQAASQAELPAVQDMAIGAMRLVRGLDPEDPNDFEIFSNDSLIEAFNNIAGVVSIGAFVISGIALVAAGVGVMNIMLVSVTERTKEIGVRKSIGAKRANIMTQFLIESATLALIGGLVGILLGVMVGYAAGLMFGIAISFPWAWAAAGMMVCGGIGLGFGLYPAWKAASLDPIEALRYE</sequence>
<accession>A0A178ICK3</accession>
<evidence type="ECO:0000256" key="4">
    <source>
        <dbReference type="ARBA" id="ARBA00022989"/>
    </source>
</evidence>
<feature type="transmembrane region" description="Helical" evidence="7">
    <location>
        <begin position="371"/>
        <end position="391"/>
    </location>
</feature>
<evidence type="ECO:0000256" key="6">
    <source>
        <dbReference type="ARBA" id="ARBA00038076"/>
    </source>
</evidence>
<evidence type="ECO:0000256" key="5">
    <source>
        <dbReference type="ARBA" id="ARBA00023136"/>
    </source>
</evidence>
<feature type="transmembrane region" description="Helical" evidence="7">
    <location>
        <begin position="340"/>
        <end position="365"/>
    </location>
</feature>
<evidence type="ECO:0000313" key="10">
    <source>
        <dbReference type="EMBL" id="OAM87720.1"/>
    </source>
</evidence>
<dbReference type="Proteomes" id="UP000078486">
    <property type="component" value="Unassembled WGS sequence"/>
</dbReference>
<reference evidence="10 11" key="1">
    <citation type="submission" date="2016-01" db="EMBL/GenBank/DDBJ databases">
        <title>High potential of lignocellulose degradation of a new Verrucomicrobia species.</title>
        <authorList>
            <person name="Wang Y."/>
            <person name="Shi Y."/>
            <person name="Qiu Z."/>
            <person name="Liu S."/>
            <person name="Yang H."/>
        </authorList>
    </citation>
    <scope>NUCLEOTIDE SEQUENCE [LARGE SCALE GENOMIC DNA]</scope>
    <source>
        <strain evidence="10 11">TSB47</strain>
    </source>
</reference>
<evidence type="ECO:0000259" key="9">
    <source>
        <dbReference type="Pfam" id="PF12704"/>
    </source>
</evidence>
<proteinExistence type="inferred from homology"/>
<dbReference type="AlphaFoldDB" id="A0A178ICK3"/>
<comment type="similarity">
    <text evidence="6">Belongs to the ABC-4 integral membrane protein family.</text>
</comment>
<comment type="subcellular location">
    <subcellularLocation>
        <location evidence="1">Cell membrane</location>
        <topology evidence="1">Multi-pass membrane protein</topology>
    </subcellularLocation>
</comment>
<dbReference type="GO" id="GO:0022857">
    <property type="term" value="F:transmembrane transporter activity"/>
    <property type="evidence" value="ECO:0007669"/>
    <property type="project" value="TreeGrafter"/>
</dbReference>